<keyword evidence="5" id="KW-1185">Reference proteome</keyword>
<dbReference type="EMBL" id="JAGPNK010000013">
    <property type="protein sequence ID" value="KAH7309445.1"/>
    <property type="molecule type" value="Genomic_DNA"/>
</dbReference>
<dbReference type="Pfam" id="PF04818">
    <property type="entry name" value="CID"/>
    <property type="match status" value="1"/>
</dbReference>
<dbReference type="Proteomes" id="UP000813444">
    <property type="component" value="Unassembled WGS sequence"/>
</dbReference>
<feature type="domain" description="CID" evidence="3">
    <location>
        <begin position="1"/>
        <end position="133"/>
    </location>
</feature>
<reference evidence="4" key="1">
    <citation type="journal article" date="2021" name="Nat. Commun.">
        <title>Genetic determinants of endophytism in the Arabidopsis root mycobiome.</title>
        <authorList>
            <person name="Mesny F."/>
            <person name="Miyauchi S."/>
            <person name="Thiergart T."/>
            <person name="Pickel B."/>
            <person name="Atanasova L."/>
            <person name="Karlsson M."/>
            <person name="Huettel B."/>
            <person name="Barry K.W."/>
            <person name="Haridas S."/>
            <person name="Chen C."/>
            <person name="Bauer D."/>
            <person name="Andreopoulos W."/>
            <person name="Pangilinan J."/>
            <person name="LaButti K."/>
            <person name="Riley R."/>
            <person name="Lipzen A."/>
            <person name="Clum A."/>
            <person name="Drula E."/>
            <person name="Henrissat B."/>
            <person name="Kohler A."/>
            <person name="Grigoriev I.V."/>
            <person name="Martin F.M."/>
            <person name="Hacquard S."/>
        </authorList>
    </citation>
    <scope>NUCLEOTIDE SEQUENCE</scope>
    <source>
        <strain evidence="4">MPI-CAGE-CH-0235</strain>
    </source>
</reference>
<dbReference type="GO" id="GO:0099122">
    <property type="term" value="F:RNA polymerase II C-terminal domain binding"/>
    <property type="evidence" value="ECO:0007669"/>
    <property type="project" value="InterPro"/>
</dbReference>
<dbReference type="Gene3D" id="1.25.40.90">
    <property type="match status" value="1"/>
</dbReference>
<dbReference type="PANTHER" id="PTHR12460">
    <property type="entry name" value="CYCLIN-DEPENDENT KINASE INHIBITOR-RELATED PROTEIN"/>
    <property type="match status" value="1"/>
</dbReference>
<comment type="caution">
    <text evidence="4">The sequence shown here is derived from an EMBL/GenBank/DDBJ whole genome shotgun (WGS) entry which is preliminary data.</text>
</comment>
<dbReference type="OrthoDB" id="10069473at2759"/>
<evidence type="ECO:0000256" key="2">
    <source>
        <dbReference type="SAM" id="MobiDB-lite"/>
    </source>
</evidence>
<organism evidence="4 5">
    <name type="scientific">Stachybotrys elegans</name>
    <dbReference type="NCBI Taxonomy" id="80388"/>
    <lineage>
        <taxon>Eukaryota</taxon>
        <taxon>Fungi</taxon>
        <taxon>Dikarya</taxon>
        <taxon>Ascomycota</taxon>
        <taxon>Pezizomycotina</taxon>
        <taxon>Sordariomycetes</taxon>
        <taxon>Hypocreomycetidae</taxon>
        <taxon>Hypocreales</taxon>
        <taxon>Stachybotryaceae</taxon>
        <taxon>Stachybotrys</taxon>
    </lineage>
</organism>
<dbReference type="GO" id="GO:0031124">
    <property type="term" value="P:mRNA 3'-end processing"/>
    <property type="evidence" value="ECO:0007669"/>
    <property type="project" value="InterPro"/>
</dbReference>
<dbReference type="AlphaFoldDB" id="A0A8K0SN70"/>
<dbReference type="CDD" id="cd17003">
    <property type="entry name" value="CID_Rtt103"/>
    <property type="match status" value="1"/>
</dbReference>
<evidence type="ECO:0000313" key="5">
    <source>
        <dbReference type="Proteomes" id="UP000813444"/>
    </source>
</evidence>
<feature type="region of interest" description="Disordered" evidence="2">
    <location>
        <begin position="278"/>
        <end position="390"/>
    </location>
</feature>
<dbReference type="PANTHER" id="PTHR12460:SF0">
    <property type="entry name" value="CID DOMAIN-CONTAINING PROTEIN-RELATED"/>
    <property type="match status" value="1"/>
</dbReference>
<sequence length="390" mass="42451">MAYNDDAVLARLSALNESHDSIATAAQWIMFHRRHADRTVQLWLQRLKDSSSTRRLSLIYLANEVVQQSRIRHKEDFSLAFSPVVAEATATAYKGAPAEIQAKLKRVVDVWKDRSIFEAPIQAAIESRLDELDKARGTVKSGFVGSPFGSSSMVPSEFTPLISAHQNVSKLSVPLKASVSSANQEYEKHTNPDAPPPSAPVYAACLTGLLKTLITAENAVAECVKAREDLISGLEKLLETNRAALELDKKTAAELSQRKDEIEDKKQQVEVAIMRALGPAESNGTSDGAHASPYPEPDRPEMEALTPPAIDKEPLSFSNPELPEQAEKDYGAAVPVAPQEGPAIATHEAPFSDSQSEGPNKRRRLHDSGDFPDLGADDGIEPDVAEMLRT</sequence>
<accession>A0A8K0SN70</accession>
<dbReference type="SMART" id="SM00582">
    <property type="entry name" value="RPR"/>
    <property type="match status" value="1"/>
</dbReference>
<evidence type="ECO:0000259" key="3">
    <source>
        <dbReference type="PROSITE" id="PS51391"/>
    </source>
</evidence>
<feature type="compositionally biased region" description="Acidic residues" evidence="2">
    <location>
        <begin position="375"/>
        <end position="384"/>
    </location>
</feature>
<name>A0A8K0SN70_9HYPO</name>
<evidence type="ECO:0000313" key="4">
    <source>
        <dbReference type="EMBL" id="KAH7309445.1"/>
    </source>
</evidence>
<dbReference type="FunFam" id="1.25.40.90:FF:000030">
    <property type="entry name" value="DUF618 domain protein"/>
    <property type="match status" value="1"/>
</dbReference>
<evidence type="ECO:0000256" key="1">
    <source>
        <dbReference type="SAM" id="Coils"/>
    </source>
</evidence>
<gene>
    <name evidence="4" type="ORF">B0I35DRAFT_397385</name>
</gene>
<dbReference type="InterPro" id="IPR008942">
    <property type="entry name" value="ENTH_VHS"/>
</dbReference>
<keyword evidence="1" id="KW-0175">Coiled coil</keyword>
<protein>
    <submittedName>
        <fullName evidence="4">RNA polymerase II-binding domain-containing protein</fullName>
    </submittedName>
</protein>
<dbReference type="PROSITE" id="PS51391">
    <property type="entry name" value="CID"/>
    <property type="match status" value="1"/>
</dbReference>
<dbReference type="InterPro" id="IPR047883">
    <property type="entry name" value="Rtt103-like_CID"/>
</dbReference>
<dbReference type="SUPFAM" id="SSF48464">
    <property type="entry name" value="ENTH/VHS domain"/>
    <property type="match status" value="1"/>
</dbReference>
<dbReference type="InterPro" id="IPR006569">
    <property type="entry name" value="CID_dom"/>
</dbReference>
<feature type="coiled-coil region" evidence="1">
    <location>
        <begin position="245"/>
        <end position="272"/>
    </location>
</feature>
<proteinExistence type="predicted"/>